<evidence type="ECO:0000313" key="1">
    <source>
        <dbReference type="EMBL" id="CAG6751494.1"/>
    </source>
</evidence>
<dbReference type="AlphaFoldDB" id="A0A8D8ZQP7"/>
<accession>A0A8D8ZQP7</accession>
<proteinExistence type="predicted"/>
<dbReference type="EMBL" id="HBUF01529817">
    <property type="protein sequence ID" value="CAG6751494.1"/>
    <property type="molecule type" value="Transcribed_RNA"/>
</dbReference>
<organism evidence="1">
    <name type="scientific">Cacopsylla melanoneura</name>
    <dbReference type="NCBI Taxonomy" id="428564"/>
    <lineage>
        <taxon>Eukaryota</taxon>
        <taxon>Metazoa</taxon>
        <taxon>Ecdysozoa</taxon>
        <taxon>Arthropoda</taxon>
        <taxon>Hexapoda</taxon>
        <taxon>Insecta</taxon>
        <taxon>Pterygota</taxon>
        <taxon>Neoptera</taxon>
        <taxon>Paraneoptera</taxon>
        <taxon>Hemiptera</taxon>
        <taxon>Sternorrhyncha</taxon>
        <taxon>Psylloidea</taxon>
        <taxon>Psyllidae</taxon>
        <taxon>Psyllinae</taxon>
        <taxon>Cacopsylla</taxon>
    </lineage>
</organism>
<reference evidence="1" key="1">
    <citation type="submission" date="2021-05" db="EMBL/GenBank/DDBJ databases">
        <authorList>
            <person name="Alioto T."/>
            <person name="Alioto T."/>
            <person name="Gomez Garrido J."/>
        </authorList>
    </citation>
    <scope>NUCLEOTIDE SEQUENCE</scope>
</reference>
<sequence>MTSSKDARWPTFSPLSTMEYPSLLTIQSVEAAVLKTFRVNLVQLTFRDLFFLIQFCTSNNSRRKGLFHLLPEEDRPVCMFSPSDCIQGDGHGFVRCHIHSLHLPHSPKISCCTCSGSTEFKTSLHTKKPRHQ</sequence>
<name>A0A8D8ZQP7_9HEMI</name>
<protein>
    <submittedName>
        <fullName evidence="1">Uncharacterized protein</fullName>
    </submittedName>
</protein>